<dbReference type="InterPro" id="IPR036188">
    <property type="entry name" value="FAD/NAD-bd_sf"/>
</dbReference>
<dbReference type="SUPFAM" id="SSF51905">
    <property type="entry name" value="FAD/NAD(P)-binding domain"/>
    <property type="match status" value="1"/>
</dbReference>
<dbReference type="RefSeq" id="WP_341408252.1">
    <property type="nucleotide sequence ID" value="NZ_JBBUKT010000022.1"/>
</dbReference>
<comment type="pathway">
    <text evidence="1 5">Carotenoid biosynthesis.</text>
</comment>
<dbReference type="Proteomes" id="UP001371305">
    <property type="component" value="Unassembled WGS sequence"/>
</dbReference>
<dbReference type="InterPro" id="IPR002937">
    <property type="entry name" value="Amino_oxidase"/>
</dbReference>
<dbReference type="EC" id="1.-.-.-" evidence="7"/>
<sequence>MGLKGDRVAIVGAGPGGLTAGMILARRGFDVTIYEKQNRVGGRNAELAFDGYSFDTGPTFLHQKFTLDEAFEEAGRNSGDYLDFRLLDPMTRLSWGNVSIDTTPNPEQMADNIDRVFPGNADGFRRFMADHAIKMRRIYPCLQRPYHEMRAYLSTTLLKALPYVATTDSVVDVLDRYFTDDRLKLAFTFQAKYLGMSPWRCPALFSILSYTEYKFGIYHVQGGLCRISSSMARVFDEHGGKLRLGAPVKQLRFQGSRVVGLDLEGGETVECDHAILNADYAYAATSLMGERSRKPKELERKKFSCSTFMLYLGLDKTYPHQPHHHVIFADDYRRNVEEIQSEHEVSDDMSIYVRNSGVIDPLVAPEGKSGIYVLVPTINTRHGLDWATLGPVYREKVINRIERQTAIKDLRRHIVAERMITPATWRDNLDVFMGATFNLAHTMDQMLYLRPHNRMRGHHNLYLVGGGTHPGSGLPTIYESGRISSNMICDQLGVSYETSDLASALL</sequence>
<dbReference type="GO" id="GO:0016491">
    <property type="term" value="F:oxidoreductase activity"/>
    <property type="evidence" value="ECO:0007669"/>
    <property type="project" value="UniProtKB-KW"/>
</dbReference>
<keyword evidence="4 5" id="KW-0560">Oxidoreductase</keyword>
<dbReference type="Pfam" id="PF01593">
    <property type="entry name" value="Amino_oxidase"/>
    <property type="match status" value="1"/>
</dbReference>
<protein>
    <submittedName>
        <fullName evidence="7">Phytoene desaturase family protein</fullName>
        <ecNumber evidence="7">1.-.-.-</ecNumber>
    </submittedName>
</protein>
<dbReference type="PROSITE" id="PS00982">
    <property type="entry name" value="PHYTOENE_DH"/>
    <property type="match status" value="1"/>
</dbReference>
<dbReference type="Gene3D" id="3.50.50.60">
    <property type="entry name" value="FAD/NAD(P)-binding domain"/>
    <property type="match status" value="2"/>
</dbReference>
<gene>
    <name evidence="7" type="primary">crtI</name>
    <name evidence="7" type="ORF">WKV53_28450</name>
</gene>
<evidence type="ECO:0000313" key="8">
    <source>
        <dbReference type="Proteomes" id="UP001371305"/>
    </source>
</evidence>
<dbReference type="EMBL" id="JBBUKT010000022">
    <property type="protein sequence ID" value="MEK7954481.1"/>
    <property type="molecule type" value="Genomic_DNA"/>
</dbReference>
<organism evidence="7 8">
    <name type="scientific">Luteolibacter soli</name>
    <dbReference type="NCBI Taxonomy" id="3135280"/>
    <lineage>
        <taxon>Bacteria</taxon>
        <taxon>Pseudomonadati</taxon>
        <taxon>Verrucomicrobiota</taxon>
        <taxon>Verrucomicrobiia</taxon>
        <taxon>Verrucomicrobiales</taxon>
        <taxon>Verrucomicrobiaceae</taxon>
        <taxon>Luteolibacter</taxon>
    </lineage>
</organism>
<reference evidence="7 8" key="1">
    <citation type="submission" date="2024-04" db="EMBL/GenBank/DDBJ databases">
        <title>Luteolibacter sp. isolated from soil.</title>
        <authorList>
            <person name="An J."/>
        </authorList>
    </citation>
    <scope>NUCLEOTIDE SEQUENCE [LARGE SCALE GENOMIC DNA]</scope>
    <source>
        <strain evidence="7 8">Y139</strain>
    </source>
</reference>
<evidence type="ECO:0000313" key="7">
    <source>
        <dbReference type="EMBL" id="MEK7954481.1"/>
    </source>
</evidence>
<name>A0ABU9B562_9BACT</name>
<proteinExistence type="inferred from homology"/>
<dbReference type="InterPro" id="IPR008150">
    <property type="entry name" value="Phytoene_DH_bac_CS"/>
</dbReference>
<dbReference type="PANTHER" id="PTHR43734">
    <property type="entry name" value="PHYTOENE DESATURASE"/>
    <property type="match status" value="1"/>
</dbReference>
<evidence type="ECO:0000256" key="5">
    <source>
        <dbReference type="RuleBase" id="RU362075"/>
    </source>
</evidence>
<dbReference type="InterPro" id="IPR014105">
    <property type="entry name" value="Carotenoid/retinoid_OxRdtase"/>
</dbReference>
<evidence type="ECO:0000256" key="1">
    <source>
        <dbReference type="ARBA" id="ARBA00004829"/>
    </source>
</evidence>
<keyword evidence="3 5" id="KW-0125">Carotenoid biosynthesis</keyword>
<evidence type="ECO:0000259" key="6">
    <source>
        <dbReference type="Pfam" id="PF01593"/>
    </source>
</evidence>
<comment type="similarity">
    <text evidence="2 5">Belongs to the carotenoid/retinoid oxidoreductase family.</text>
</comment>
<keyword evidence="8" id="KW-1185">Reference proteome</keyword>
<dbReference type="NCBIfam" id="TIGR02734">
    <property type="entry name" value="crtI_fam"/>
    <property type="match status" value="1"/>
</dbReference>
<evidence type="ECO:0000256" key="3">
    <source>
        <dbReference type="ARBA" id="ARBA00022746"/>
    </source>
</evidence>
<evidence type="ECO:0000256" key="2">
    <source>
        <dbReference type="ARBA" id="ARBA00006046"/>
    </source>
</evidence>
<evidence type="ECO:0000256" key="4">
    <source>
        <dbReference type="ARBA" id="ARBA00023002"/>
    </source>
</evidence>
<comment type="caution">
    <text evidence="7">The sequence shown here is derived from an EMBL/GenBank/DDBJ whole genome shotgun (WGS) entry which is preliminary data.</text>
</comment>
<dbReference type="PRINTS" id="PR00419">
    <property type="entry name" value="ADXRDTASE"/>
</dbReference>
<accession>A0ABU9B562</accession>
<dbReference type="PANTHER" id="PTHR43734:SF1">
    <property type="entry name" value="PHYTOENE DESATURASE"/>
    <property type="match status" value="1"/>
</dbReference>
<feature type="domain" description="Amine oxidase" evidence="6">
    <location>
        <begin position="16"/>
        <end position="486"/>
    </location>
</feature>